<name>A0A395M1S0_9BACT</name>
<dbReference type="AlphaFoldDB" id="A0A395M1S0"/>
<keyword evidence="1" id="KW-0676">Redox-active center</keyword>
<dbReference type="Proteomes" id="UP000266389">
    <property type="component" value="Unassembled WGS sequence"/>
</dbReference>
<feature type="domain" description="Thioredoxin" evidence="2">
    <location>
        <begin position="28"/>
        <end position="183"/>
    </location>
</feature>
<dbReference type="Pfam" id="PF00578">
    <property type="entry name" value="AhpC-TSA"/>
    <property type="match status" value="1"/>
</dbReference>
<evidence type="ECO:0000313" key="4">
    <source>
        <dbReference type="Proteomes" id="UP000266389"/>
    </source>
</evidence>
<dbReference type="SUPFAM" id="SSF52833">
    <property type="entry name" value="Thioredoxin-like"/>
    <property type="match status" value="1"/>
</dbReference>
<dbReference type="Gene3D" id="3.40.30.10">
    <property type="entry name" value="Glutaredoxin"/>
    <property type="match status" value="1"/>
</dbReference>
<accession>A0A395M1S0</accession>
<dbReference type="PROSITE" id="PS51352">
    <property type="entry name" value="THIOREDOXIN_2"/>
    <property type="match status" value="1"/>
</dbReference>
<evidence type="ECO:0000259" key="2">
    <source>
        <dbReference type="PROSITE" id="PS51352"/>
    </source>
</evidence>
<dbReference type="EMBL" id="PHFL01000026">
    <property type="protein sequence ID" value="RFM24749.1"/>
    <property type="molecule type" value="Genomic_DNA"/>
</dbReference>
<organism evidence="3 4">
    <name type="scientific">Candidatus Thermochlorobacter aerophilus</name>
    <dbReference type="NCBI Taxonomy" id="1868324"/>
    <lineage>
        <taxon>Bacteria</taxon>
        <taxon>Pseudomonadati</taxon>
        <taxon>Chlorobiota</taxon>
        <taxon>Chlorobiia</taxon>
        <taxon>Chlorobiales</taxon>
        <taxon>Candidatus Thermochlorobacteriaceae</taxon>
        <taxon>Candidatus Thermochlorobacter</taxon>
    </lineage>
</organism>
<gene>
    <name evidence="3" type="ORF">D0433_03820</name>
</gene>
<dbReference type="PANTHER" id="PTHR43110">
    <property type="entry name" value="THIOL PEROXIDASE"/>
    <property type="match status" value="1"/>
</dbReference>
<dbReference type="GO" id="GO:0016491">
    <property type="term" value="F:oxidoreductase activity"/>
    <property type="evidence" value="ECO:0007669"/>
    <property type="project" value="InterPro"/>
</dbReference>
<evidence type="ECO:0000256" key="1">
    <source>
        <dbReference type="ARBA" id="ARBA00023284"/>
    </source>
</evidence>
<dbReference type="GO" id="GO:0016209">
    <property type="term" value="F:antioxidant activity"/>
    <property type="evidence" value="ECO:0007669"/>
    <property type="project" value="InterPro"/>
</dbReference>
<dbReference type="InterPro" id="IPR013766">
    <property type="entry name" value="Thioredoxin_domain"/>
</dbReference>
<protein>
    <submittedName>
        <fullName evidence="3">Alkyl hydroperoxide reductase</fullName>
    </submittedName>
</protein>
<reference evidence="3 4" key="1">
    <citation type="journal article" date="2011" name="ISME J.">
        <title>Community ecology of hot spring cyanobacterial mats: predominant populations and their functional potential.</title>
        <authorList>
            <person name="Klatt C.G."/>
            <person name="Wood J.M."/>
            <person name="Rusch D.B."/>
            <person name="Bateson M.M."/>
            <person name="Hamamura N."/>
            <person name="Heidelberg J.F."/>
            <person name="Grossman A.R."/>
            <person name="Bhaya D."/>
            <person name="Cohan F.M."/>
            <person name="Kuhl M."/>
            <person name="Bryant D.A."/>
            <person name="Ward D.M."/>
        </authorList>
    </citation>
    <scope>NUCLEOTIDE SEQUENCE [LARGE SCALE GENOMIC DNA]</scope>
    <source>
        <strain evidence="3">OS</strain>
    </source>
</reference>
<dbReference type="PANTHER" id="PTHR43110:SF1">
    <property type="entry name" value="THIOL PEROXIDASE"/>
    <property type="match status" value="1"/>
</dbReference>
<dbReference type="InterPro" id="IPR000866">
    <property type="entry name" value="AhpC/TSA"/>
</dbReference>
<evidence type="ECO:0000313" key="3">
    <source>
        <dbReference type="EMBL" id="RFM24749.1"/>
    </source>
</evidence>
<dbReference type="InterPro" id="IPR036249">
    <property type="entry name" value="Thioredoxin-like_sf"/>
</dbReference>
<sequence>MPSLFDSIMPIHEKFIANFLPRASVQMFQIGDVAPDFELPDSEGRMRRLSEFRGKPLLLVFTRIFTDKIFCPVCYPHLLALRNDYEKFQALGAEIVVVNTTRVEMTKIIVQEQDFKFPMLSDAEWKVFQQYGLGAALGAPMPGQFLLDKQGVIRFQFVSGMELPSPFFRHPDNQDMLAMISQL</sequence>
<dbReference type="InterPro" id="IPR050455">
    <property type="entry name" value="Tpx_Peroxidase_subfamily"/>
</dbReference>
<proteinExistence type="predicted"/>
<comment type="caution">
    <text evidence="3">The sequence shown here is derived from an EMBL/GenBank/DDBJ whole genome shotgun (WGS) entry which is preliminary data.</text>
</comment>